<feature type="binding site" evidence="8">
    <location>
        <position position="220"/>
    </location>
    <ligand>
        <name>substrate</name>
    </ligand>
</feature>
<evidence type="ECO:0000256" key="3">
    <source>
        <dbReference type="ARBA" id="ARBA00022801"/>
    </source>
</evidence>
<evidence type="ECO:0000313" key="15">
    <source>
        <dbReference type="Proteomes" id="UP000237218"/>
    </source>
</evidence>
<evidence type="ECO:0000256" key="8">
    <source>
        <dbReference type="PIRSR" id="PIRSR618044-2"/>
    </source>
</evidence>
<evidence type="ECO:0000256" key="4">
    <source>
        <dbReference type="ARBA" id="ARBA00022960"/>
    </source>
</evidence>
<dbReference type="InterPro" id="IPR001967">
    <property type="entry name" value="Peptidase_S11_N"/>
</dbReference>
<dbReference type="RefSeq" id="WP_052348884.1">
    <property type="nucleotide sequence ID" value="NZ_CBLY010000002.1"/>
</dbReference>
<dbReference type="EC" id="3.4.16.4" evidence="12"/>
<evidence type="ECO:0000256" key="9">
    <source>
        <dbReference type="RuleBase" id="RU004016"/>
    </source>
</evidence>
<evidence type="ECO:0000256" key="1">
    <source>
        <dbReference type="ARBA" id="ARBA00007164"/>
    </source>
</evidence>
<evidence type="ECO:0000256" key="6">
    <source>
        <dbReference type="ARBA" id="ARBA00023316"/>
    </source>
</evidence>
<dbReference type="Proteomes" id="UP000027590">
    <property type="component" value="Unassembled WGS sequence"/>
</dbReference>
<keyword evidence="15" id="KW-1185">Reference proteome</keyword>
<feature type="active site" description="Acyl-ester intermediate" evidence="7">
    <location>
        <position position="57"/>
    </location>
</feature>
<dbReference type="EMBL" id="CBLY010000002">
    <property type="protein sequence ID" value="CDG32907.1"/>
    <property type="molecule type" value="Genomic_DNA"/>
</dbReference>
<feature type="active site" description="Proton acceptor" evidence="7">
    <location>
        <position position="60"/>
    </location>
</feature>
<keyword evidence="2 10" id="KW-0732">Signal</keyword>
<dbReference type="AlphaFoldDB" id="A0A7U7G4B9"/>
<feature type="signal peptide" evidence="10">
    <location>
        <begin position="1"/>
        <end position="25"/>
    </location>
</feature>
<proteinExistence type="inferred from homology"/>
<name>A0A7U7G4B9_9PROT</name>
<keyword evidence="4" id="KW-0133">Cell shape</keyword>
<sequence>MRPFFSRTLFSCVVALAAFSGTARAQFAGHVSSLVIDARTGAVLSESDADLQRYPASLTKMMTLYMTFQALERGSITLQDSMPVSIHASMQAPSKLGMRPGTHLAVEQAILALVTKSANDAACVLGEYLGGGDETRFAALMTYQARRLGMAHTTFRNASGLPDPDQVTTARDLSVLARALMRDFPQYYHYFGVREFPFRRHMIPNHDPLLGVYQGADGFKTGYTDLAGHNLVSSAQQGQVRLIGVVLGASSNESRNQTMISLLDDGFSASGQAPLPLLKQPGHYYALARHGGSRVAHRSHLRRGVVLVTYRSHGAPRGLHHSWASRRGHHRS</sequence>
<evidence type="ECO:0000313" key="14">
    <source>
        <dbReference type="Proteomes" id="UP000027590"/>
    </source>
</evidence>
<dbReference type="Pfam" id="PF00768">
    <property type="entry name" value="Peptidase_S11"/>
    <property type="match status" value="1"/>
</dbReference>
<dbReference type="EMBL" id="LMYI01000016">
    <property type="protein sequence ID" value="POS61300.1"/>
    <property type="molecule type" value="Genomic_DNA"/>
</dbReference>
<feature type="chain" id="PRO_5031186915" evidence="10">
    <location>
        <begin position="26"/>
        <end position="332"/>
    </location>
</feature>
<evidence type="ECO:0000256" key="7">
    <source>
        <dbReference type="PIRSR" id="PIRSR618044-1"/>
    </source>
</evidence>
<reference evidence="12 14" key="1">
    <citation type="journal article" date="2014" name="Genome Biol. Evol.">
        <title>Acetic acid bacteria genomes reveal functional traits for adaptation to life in insect guts.</title>
        <authorList>
            <person name="Chouaia B."/>
            <person name="Gaiarsa S."/>
            <person name="Crotti E."/>
            <person name="Comandatore F."/>
            <person name="Degli Esposti M."/>
            <person name="Ricci I."/>
            <person name="Alma A."/>
            <person name="Favia G."/>
            <person name="Bandi C."/>
            <person name="Daffonchio D."/>
        </authorList>
    </citation>
    <scope>NUCLEOTIDE SEQUENCE [LARGE SCALE GENOMIC DNA]</scope>
    <source>
        <strain evidence="12">AM168</strain>
        <strain evidence="14">AM169</strain>
    </source>
</reference>
<dbReference type="PRINTS" id="PR00725">
    <property type="entry name" value="DADACBPTASE1"/>
</dbReference>
<evidence type="ECO:0000256" key="2">
    <source>
        <dbReference type="ARBA" id="ARBA00022729"/>
    </source>
</evidence>
<dbReference type="Gene3D" id="3.40.710.10">
    <property type="entry name" value="DD-peptidase/beta-lactamase superfamily"/>
    <property type="match status" value="1"/>
</dbReference>
<keyword evidence="6" id="KW-0961">Cell wall biogenesis/degradation</keyword>
<dbReference type="InterPro" id="IPR012338">
    <property type="entry name" value="Beta-lactam/transpept-like"/>
</dbReference>
<evidence type="ECO:0000256" key="5">
    <source>
        <dbReference type="ARBA" id="ARBA00022984"/>
    </source>
</evidence>
<dbReference type="InterPro" id="IPR018044">
    <property type="entry name" value="Peptidase_S11"/>
</dbReference>
<reference evidence="13 15" key="3">
    <citation type="submission" date="2018-02" db="EMBL/GenBank/DDBJ databases">
        <title>Draft genome sequences of four Parasaccharibacter apium strains isolated from honey bees.</title>
        <authorList>
            <person name="Corby-Harris V.L."/>
            <person name="Anderson K.E."/>
        </authorList>
    </citation>
    <scope>NUCLEOTIDE SEQUENCE [LARGE SCALE GENOMIC DNA]</scope>
    <source>
        <strain evidence="13 15">B8</strain>
    </source>
</reference>
<dbReference type="OrthoDB" id="9795979at2"/>
<evidence type="ECO:0000256" key="10">
    <source>
        <dbReference type="SAM" id="SignalP"/>
    </source>
</evidence>
<feature type="domain" description="Peptidase S11 D-alanyl-D-alanine carboxypeptidase A N-terminal" evidence="11">
    <location>
        <begin position="32"/>
        <end position="250"/>
    </location>
</feature>
<dbReference type="Proteomes" id="UP000237218">
    <property type="component" value="Unassembled WGS sequence"/>
</dbReference>
<keyword evidence="3 12" id="KW-0378">Hydrolase</keyword>
<dbReference type="PANTHER" id="PTHR21581">
    <property type="entry name" value="D-ALANYL-D-ALANINE CARBOXYPEPTIDASE"/>
    <property type="match status" value="1"/>
</dbReference>
<protein>
    <submittedName>
        <fullName evidence="12">D-alanyl-D-alanine carboxypeptidase</fullName>
        <ecNumber evidence="12">3.4.16.4</ecNumber>
    </submittedName>
</protein>
<dbReference type="GO" id="GO:0009252">
    <property type="term" value="P:peptidoglycan biosynthetic process"/>
    <property type="evidence" value="ECO:0007669"/>
    <property type="project" value="UniProtKB-KW"/>
</dbReference>
<dbReference type="GO" id="GO:0008360">
    <property type="term" value="P:regulation of cell shape"/>
    <property type="evidence" value="ECO:0007669"/>
    <property type="project" value="UniProtKB-KW"/>
</dbReference>
<comment type="similarity">
    <text evidence="1 9">Belongs to the peptidase S11 family.</text>
</comment>
<organism evidence="12 14">
    <name type="scientific">Parasaccharibacter apium</name>
    <dbReference type="NCBI Taxonomy" id="1510841"/>
    <lineage>
        <taxon>Bacteria</taxon>
        <taxon>Pseudomonadati</taxon>
        <taxon>Pseudomonadota</taxon>
        <taxon>Alphaproteobacteria</taxon>
        <taxon>Acetobacterales</taxon>
        <taxon>Acetobacteraceae</taxon>
        <taxon>Parasaccharibacter</taxon>
    </lineage>
</organism>
<evidence type="ECO:0000313" key="12">
    <source>
        <dbReference type="EMBL" id="CDG32907.1"/>
    </source>
</evidence>
<dbReference type="GO" id="GO:0071555">
    <property type="term" value="P:cell wall organization"/>
    <property type="evidence" value="ECO:0007669"/>
    <property type="project" value="UniProtKB-KW"/>
</dbReference>
<reference evidence="12 14" key="2">
    <citation type="journal article" date="2014" name="PLoS ONE">
        <title>Evolution of mitochondria reconstructed from the energy metabolism of living bacteria.</title>
        <authorList>
            <person name="Degli Esposti M."/>
            <person name="Chouaia B."/>
            <person name="Comandatore F."/>
            <person name="Crotti E."/>
            <person name="Sassera D."/>
            <person name="Lievens P.M."/>
            <person name="Daffonchio D."/>
            <person name="Bandi C."/>
        </authorList>
    </citation>
    <scope>NUCLEOTIDE SEQUENCE [LARGE SCALE GENOMIC DNA]</scope>
    <source>
        <strain evidence="12">AM168</strain>
        <strain evidence="14">AM169</strain>
    </source>
</reference>
<accession>A0A7U7G4B9</accession>
<dbReference type="GO" id="GO:0009002">
    <property type="term" value="F:serine-type D-Ala-D-Ala carboxypeptidase activity"/>
    <property type="evidence" value="ECO:0007669"/>
    <property type="project" value="UniProtKB-EC"/>
</dbReference>
<feature type="active site" evidence="7">
    <location>
        <position position="117"/>
    </location>
</feature>
<dbReference type="SUPFAM" id="SSF56601">
    <property type="entry name" value="beta-lactamase/transpeptidase-like"/>
    <property type="match status" value="1"/>
</dbReference>
<evidence type="ECO:0000313" key="13">
    <source>
        <dbReference type="EMBL" id="POS61300.1"/>
    </source>
</evidence>
<keyword evidence="12" id="KW-0645">Protease</keyword>
<comment type="caution">
    <text evidence="12">The sequence shown here is derived from an EMBL/GenBank/DDBJ whole genome shotgun (WGS) entry which is preliminary data.</text>
</comment>
<dbReference type="PANTHER" id="PTHR21581:SF6">
    <property type="entry name" value="TRAFFICKING PROTEIN PARTICLE COMPLEX SUBUNIT 12"/>
    <property type="match status" value="1"/>
</dbReference>
<gene>
    <name evidence="13" type="ORF">ASQ42_08460</name>
    <name evidence="12" type="ORF">SACS_0169</name>
</gene>
<keyword evidence="12" id="KW-0121">Carboxypeptidase</keyword>
<dbReference type="GO" id="GO:0006508">
    <property type="term" value="P:proteolysis"/>
    <property type="evidence" value="ECO:0007669"/>
    <property type="project" value="InterPro"/>
</dbReference>
<evidence type="ECO:0000259" key="11">
    <source>
        <dbReference type="Pfam" id="PF00768"/>
    </source>
</evidence>
<keyword evidence="5" id="KW-0573">Peptidoglycan synthesis</keyword>